<comment type="similarity">
    <text evidence="3">Belongs to the relA/spoT family.</text>
</comment>
<dbReference type="PROSITE" id="PS51831">
    <property type="entry name" value="HD"/>
    <property type="match status" value="1"/>
</dbReference>
<protein>
    <submittedName>
        <fullName evidence="8">Bifunctional (P)ppGpp synthetase/guanosine-3',5'-bis(Diphosphate) 3'-pyrophosphohydrolase</fullName>
    </submittedName>
</protein>
<sequence>MAEQARGAGALKRFTSGPEQPRLRMRQRLARLGAVRPRSAVLDPLFKIIHASHPKADLEVVERAYRVAELHHRGQKRKSGDPYITHPLAVATILAELGMTEPVLAAALLHDTVEDTDYTLEQLRADFSDEVARMVDGVTKLDKVTYGETAKAETIRKMIMATSEEVRVLVIKLADRLHNMRTISFLRPDKQVRIATETLNIFAPLAHRLGMNTIKWELEDLSFQAIEPKVFQEISELVAQQAPGRERYLRELIADFQQLLAENRIKATVYGRPKHLYSIYQKMMVRGRDFADIYDLIGLRVLVDDLRDCYAVLGVAHSKWKPIPGRFKDYIANPKFNMYQSLHTTVLGIRGEPVEFQIRTHEMHRRAEYGVAAHWKYKENLRNGVTPEQAGLRAMHQLGVMSKETEDPTEFLDSVLFEINSDEVYVFTPKGEVVALPVGATPVDFAFSVHTEVGFRCIGARVNGRLVALSTKLAQGDKVEILTSKSPNAGPSRDWLSFVASSRAKQKIKQYFSRERRDEAIENGKESLAKQLRRTGLPLQRLLTLENLTAVANELRHQDVPSLYMAIGEGQVSAQAVVTQLIHLHGGEDEAVDTITEDEVVRPRRRPKPGGEARVLVAGDPSITVKLARCCHPIPGDGISGFITRGDGVSVHRDDCTNMPALQESPERMVPVEWDGSSGGQFEVTIQVEGIDRARLLADISTVISEAHVDILEATLSSGRNRKFIGRLTFESPDPTHLQHVLNQVRKVPGVYDAFRLNS</sequence>
<dbReference type="AlphaFoldDB" id="A0A3P1TCU1"/>
<dbReference type="Gene3D" id="1.10.3210.10">
    <property type="entry name" value="Hypothetical protein af1432"/>
    <property type="match status" value="1"/>
</dbReference>
<dbReference type="CDD" id="cd01668">
    <property type="entry name" value="TGS_RSH"/>
    <property type="match status" value="1"/>
</dbReference>
<dbReference type="SUPFAM" id="SSF81271">
    <property type="entry name" value="TGS-like"/>
    <property type="match status" value="1"/>
</dbReference>
<dbReference type="NCBIfam" id="TIGR00691">
    <property type="entry name" value="spoT_relA"/>
    <property type="match status" value="1"/>
</dbReference>
<keyword evidence="8" id="KW-0378">Hydrolase</keyword>
<dbReference type="InterPro" id="IPR007685">
    <property type="entry name" value="RelA_SpoT"/>
</dbReference>
<dbReference type="GO" id="GO:0015970">
    <property type="term" value="P:guanosine tetraphosphate biosynthetic process"/>
    <property type="evidence" value="ECO:0007669"/>
    <property type="project" value="UniProtKB-UniPathway"/>
</dbReference>
<reference evidence="8 9" key="1">
    <citation type="submission" date="2018-11" db="EMBL/GenBank/DDBJ databases">
        <title>Genomes From Bacteria Associated with the Canine Oral Cavity: a Test Case for Automated Genome-Based Taxonomic Assignment.</title>
        <authorList>
            <person name="Coil D.A."/>
            <person name="Jospin G."/>
            <person name="Darling A.E."/>
            <person name="Wallis C."/>
            <person name="Davis I.J."/>
            <person name="Harris S."/>
            <person name="Eisen J.A."/>
            <person name="Holcombe L.J."/>
            <person name="O'Flynn C."/>
        </authorList>
    </citation>
    <scope>NUCLEOTIDE SEQUENCE [LARGE SCALE GENOMIC DNA]</scope>
    <source>
        <strain evidence="8 9">OH887_COT-365</strain>
    </source>
</reference>
<feature type="domain" description="TGS" evidence="7">
    <location>
        <begin position="422"/>
        <end position="483"/>
    </location>
</feature>
<comment type="pathway">
    <text evidence="1">Purine metabolism; ppGpp biosynthesis; ppGpp from GTP: step 1/2.</text>
</comment>
<evidence type="ECO:0000256" key="2">
    <source>
        <dbReference type="ARBA" id="ARBA00048244"/>
    </source>
</evidence>
<dbReference type="FunFam" id="3.30.460.10:FF:000001">
    <property type="entry name" value="GTP pyrophosphokinase RelA"/>
    <property type="match status" value="1"/>
</dbReference>
<dbReference type="Pfam" id="PF13291">
    <property type="entry name" value="ACT_4"/>
    <property type="match status" value="1"/>
</dbReference>
<organism evidence="8 9">
    <name type="scientific">Arachnia propionica</name>
    <dbReference type="NCBI Taxonomy" id="1750"/>
    <lineage>
        <taxon>Bacteria</taxon>
        <taxon>Bacillati</taxon>
        <taxon>Actinomycetota</taxon>
        <taxon>Actinomycetes</taxon>
        <taxon>Propionibacteriales</taxon>
        <taxon>Propionibacteriaceae</taxon>
        <taxon>Arachnia</taxon>
    </lineage>
</organism>
<evidence type="ECO:0000256" key="4">
    <source>
        <dbReference type="SAM" id="MobiDB-lite"/>
    </source>
</evidence>
<dbReference type="CDD" id="cd04876">
    <property type="entry name" value="ACT_RelA-SpoT"/>
    <property type="match status" value="1"/>
</dbReference>
<feature type="domain" description="HD" evidence="6">
    <location>
        <begin position="83"/>
        <end position="180"/>
    </location>
</feature>
<dbReference type="FunFam" id="1.10.3210.10:FF:000001">
    <property type="entry name" value="GTP pyrophosphokinase RelA"/>
    <property type="match status" value="1"/>
</dbReference>
<comment type="function">
    <text evidence="3">In eubacteria ppGpp (guanosine 3'-diphosphate 5'-diphosphate) is a mediator of the stringent response that coordinates a variety of cellular activities in response to changes in nutritional abundance.</text>
</comment>
<dbReference type="Pfam" id="PF13328">
    <property type="entry name" value="HD_4"/>
    <property type="match status" value="1"/>
</dbReference>
<name>A0A3P1TCU1_9ACTN</name>
<dbReference type="Pfam" id="PF04607">
    <property type="entry name" value="RelA_SpoT"/>
    <property type="match status" value="1"/>
</dbReference>
<dbReference type="SUPFAM" id="SSF109604">
    <property type="entry name" value="HD-domain/PDEase-like"/>
    <property type="match status" value="1"/>
</dbReference>
<dbReference type="SUPFAM" id="SSF81301">
    <property type="entry name" value="Nucleotidyltransferase"/>
    <property type="match status" value="1"/>
</dbReference>
<dbReference type="GO" id="GO:0008728">
    <property type="term" value="F:GTP diphosphokinase activity"/>
    <property type="evidence" value="ECO:0007669"/>
    <property type="project" value="UniProtKB-EC"/>
</dbReference>
<dbReference type="PROSITE" id="PS51880">
    <property type="entry name" value="TGS"/>
    <property type="match status" value="1"/>
</dbReference>
<dbReference type="Gene3D" id="3.30.70.260">
    <property type="match status" value="1"/>
</dbReference>
<dbReference type="OrthoDB" id="9805041at2"/>
<gene>
    <name evidence="8" type="ORF">EII34_01660</name>
</gene>
<evidence type="ECO:0000259" key="6">
    <source>
        <dbReference type="PROSITE" id="PS51831"/>
    </source>
</evidence>
<dbReference type="InterPro" id="IPR012676">
    <property type="entry name" value="TGS-like"/>
</dbReference>
<dbReference type="InterPro" id="IPR006674">
    <property type="entry name" value="HD_domain"/>
</dbReference>
<dbReference type="Proteomes" id="UP000280819">
    <property type="component" value="Unassembled WGS sequence"/>
</dbReference>
<dbReference type="InterPro" id="IPR003607">
    <property type="entry name" value="HD/PDEase_dom"/>
</dbReference>
<accession>A0A3P1TCU1</accession>
<dbReference type="GO" id="GO:0016787">
    <property type="term" value="F:hydrolase activity"/>
    <property type="evidence" value="ECO:0007669"/>
    <property type="project" value="UniProtKB-KW"/>
</dbReference>
<evidence type="ECO:0000313" key="9">
    <source>
        <dbReference type="Proteomes" id="UP000280819"/>
    </source>
</evidence>
<dbReference type="InterPro" id="IPR004095">
    <property type="entry name" value="TGS"/>
</dbReference>
<proteinExistence type="inferred from homology"/>
<dbReference type="InterPro" id="IPR033655">
    <property type="entry name" value="TGS_RelA/SpoT"/>
</dbReference>
<dbReference type="Gene3D" id="3.10.20.30">
    <property type="match status" value="1"/>
</dbReference>
<dbReference type="InterPro" id="IPR043519">
    <property type="entry name" value="NT_sf"/>
</dbReference>
<dbReference type="CDD" id="cd00077">
    <property type="entry name" value="HDc"/>
    <property type="match status" value="1"/>
</dbReference>
<dbReference type="InterPro" id="IPR002912">
    <property type="entry name" value="ACT_dom"/>
</dbReference>
<dbReference type="SMART" id="SM00471">
    <property type="entry name" value="HDc"/>
    <property type="match status" value="1"/>
</dbReference>
<evidence type="ECO:0000256" key="3">
    <source>
        <dbReference type="RuleBase" id="RU003847"/>
    </source>
</evidence>
<dbReference type="EMBL" id="RQZG01000001">
    <property type="protein sequence ID" value="RRD07214.1"/>
    <property type="molecule type" value="Genomic_DNA"/>
</dbReference>
<dbReference type="InterPro" id="IPR012675">
    <property type="entry name" value="Beta-grasp_dom_sf"/>
</dbReference>
<dbReference type="Pfam" id="PF02824">
    <property type="entry name" value="TGS"/>
    <property type="match status" value="1"/>
</dbReference>
<dbReference type="RefSeq" id="WP_124842163.1">
    <property type="nucleotide sequence ID" value="NZ_JAUNKP010000001.1"/>
</dbReference>
<feature type="region of interest" description="Disordered" evidence="4">
    <location>
        <begin position="1"/>
        <end position="20"/>
    </location>
</feature>
<dbReference type="UniPathway" id="UPA00908">
    <property type="reaction ID" value="UER00884"/>
</dbReference>
<dbReference type="GO" id="GO:0005886">
    <property type="term" value="C:plasma membrane"/>
    <property type="evidence" value="ECO:0007669"/>
    <property type="project" value="TreeGrafter"/>
</dbReference>
<dbReference type="InterPro" id="IPR004811">
    <property type="entry name" value="RelA/Spo_fam"/>
</dbReference>
<dbReference type="PROSITE" id="PS51671">
    <property type="entry name" value="ACT"/>
    <property type="match status" value="1"/>
</dbReference>
<dbReference type="SMART" id="SM00954">
    <property type="entry name" value="RelA_SpoT"/>
    <property type="match status" value="1"/>
</dbReference>
<comment type="caution">
    <text evidence="8">The sequence shown here is derived from an EMBL/GenBank/DDBJ whole genome shotgun (WGS) entry which is preliminary data.</text>
</comment>
<evidence type="ECO:0000313" key="8">
    <source>
        <dbReference type="EMBL" id="RRD07214.1"/>
    </source>
</evidence>
<evidence type="ECO:0000259" key="5">
    <source>
        <dbReference type="PROSITE" id="PS51671"/>
    </source>
</evidence>
<comment type="catalytic activity">
    <reaction evidence="2">
        <text>GTP + ATP = guanosine 3'-diphosphate 5'-triphosphate + AMP</text>
        <dbReference type="Rhea" id="RHEA:22088"/>
        <dbReference type="ChEBI" id="CHEBI:30616"/>
        <dbReference type="ChEBI" id="CHEBI:37565"/>
        <dbReference type="ChEBI" id="CHEBI:142410"/>
        <dbReference type="ChEBI" id="CHEBI:456215"/>
        <dbReference type="EC" id="2.7.6.5"/>
    </reaction>
</comment>
<dbReference type="SUPFAM" id="SSF55021">
    <property type="entry name" value="ACT-like"/>
    <property type="match status" value="1"/>
</dbReference>
<evidence type="ECO:0000259" key="7">
    <source>
        <dbReference type="PROSITE" id="PS51880"/>
    </source>
</evidence>
<dbReference type="PANTHER" id="PTHR21262:SF31">
    <property type="entry name" value="GTP PYROPHOSPHOKINASE"/>
    <property type="match status" value="1"/>
</dbReference>
<evidence type="ECO:0000256" key="1">
    <source>
        <dbReference type="ARBA" id="ARBA00004976"/>
    </source>
</evidence>
<feature type="domain" description="ACT" evidence="5">
    <location>
        <begin position="685"/>
        <end position="759"/>
    </location>
</feature>
<dbReference type="Pfam" id="PF19296">
    <property type="entry name" value="RelA_AH_RIS"/>
    <property type="match status" value="1"/>
</dbReference>
<dbReference type="CDD" id="cd05399">
    <property type="entry name" value="NT_Rel-Spo_like"/>
    <property type="match status" value="1"/>
</dbReference>
<dbReference type="InterPro" id="IPR045600">
    <property type="entry name" value="RelA/SpoT_AH_RIS"/>
</dbReference>
<dbReference type="PANTHER" id="PTHR21262">
    <property type="entry name" value="GUANOSINE-3',5'-BIS DIPHOSPHATE 3'-PYROPHOSPHOHYDROLASE"/>
    <property type="match status" value="1"/>
</dbReference>
<dbReference type="Gene3D" id="3.30.460.10">
    <property type="entry name" value="Beta Polymerase, domain 2"/>
    <property type="match status" value="1"/>
</dbReference>
<dbReference type="InterPro" id="IPR045865">
    <property type="entry name" value="ACT-like_dom_sf"/>
</dbReference>
<dbReference type="FunFam" id="3.10.20.30:FF:000002">
    <property type="entry name" value="GTP pyrophosphokinase (RelA/SpoT)"/>
    <property type="match status" value="1"/>
</dbReference>